<dbReference type="InterPro" id="IPR011701">
    <property type="entry name" value="MFS"/>
</dbReference>
<evidence type="ECO:0000256" key="7">
    <source>
        <dbReference type="SAM" id="MobiDB-lite"/>
    </source>
</evidence>
<reference evidence="11" key="1">
    <citation type="journal article" date="2019" name="Int. J. Syst. Evol. Microbiol.">
        <title>The Global Catalogue of Microorganisms (GCM) 10K type strain sequencing project: providing services to taxonomists for standard genome sequencing and annotation.</title>
        <authorList>
            <consortium name="The Broad Institute Genomics Platform"/>
            <consortium name="The Broad Institute Genome Sequencing Center for Infectious Disease"/>
            <person name="Wu L."/>
            <person name="Ma J."/>
        </authorList>
    </citation>
    <scope>NUCLEOTIDE SEQUENCE [LARGE SCALE GENOMIC DNA]</scope>
    <source>
        <strain evidence="11">JCM 11483</strain>
    </source>
</reference>
<evidence type="ECO:0000256" key="2">
    <source>
        <dbReference type="ARBA" id="ARBA00022448"/>
    </source>
</evidence>
<dbReference type="RefSeq" id="WP_344721514.1">
    <property type="nucleotide sequence ID" value="NZ_BAAAYG010000010.1"/>
</dbReference>
<feature type="transmembrane region" description="Helical" evidence="8">
    <location>
        <begin position="98"/>
        <end position="119"/>
    </location>
</feature>
<evidence type="ECO:0000313" key="11">
    <source>
        <dbReference type="Proteomes" id="UP001501736"/>
    </source>
</evidence>
<organism evidence="10 11">
    <name type="scientific">Nesterenkonia halobia</name>
    <dbReference type="NCBI Taxonomy" id="37922"/>
    <lineage>
        <taxon>Bacteria</taxon>
        <taxon>Bacillati</taxon>
        <taxon>Actinomycetota</taxon>
        <taxon>Actinomycetes</taxon>
        <taxon>Micrococcales</taxon>
        <taxon>Micrococcaceae</taxon>
        <taxon>Nesterenkonia</taxon>
    </lineage>
</organism>
<evidence type="ECO:0000256" key="3">
    <source>
        <dbReference type="ARBA" id="ARBA00022475"/>
    </source>
</evidence>
<feature type="domain" description="Major facilitator superfamily (MFS) profile" evidence="9">
    <location>
        <begin position="25"/>
        <end position="447"/>
    </location>
</feature>
<feature type="transmembrane region" description="Helical" evidence="8">
    <location>
        <begin position="391"/>
        <end position="412"/>
    </location>
</feature>
<dbReference type="EMBL" id="BAAAYG010000010">
    <property type="protein sequence ID" value="GAA3287126.1"/>
    <property type="molecule type" value="Genomic_DNA"/>
</dbReference>
<keyword evidence="11" id="KW-1185">Reference proteome</keyword>
<keyword evidence="4 8" id="KW-0812">Transmembrane</keyword>
<gene>
    <name evidence="10" type="ORF">GCM10020260_23110</name>
</gene>
<keyword evidence="5 8" id="KW-1133">Transmembrane helix</keyword>
<evidence type="ECO:0000256" key="8">
    <source>
        <dbReference type="SAM" id="Phobius"/>
    </source>
</evidence>
<feature type="transmembrane region" description="Helical" evidence="8">
    <location>
        <begin position="62"/>
        <end position="86"/>
    </location>
</feature>
<keyword evidence="2" id="KW-0813">Transport</keyword>
<dbReference type="PANTHER" id="PTHR43045:SF1">
    <property type="entry name" value="SHIKIMATE TRANSPORTER"/>
    <property type="match status" value="1"/>
</dbReference>
<dbReference type="SUPFAM" id="SSF103473">
    <property type="entry name" value="MFS general substrate transporter"/>
    <property type="match status" value="1"/>
</dbReference>
<evidence type="ECO:0000259" key="9">
    <source>
        <dbReference type="PROSITE" id="PS50850"/>
    </source>
</evidence>
<dbReference type="InterPro" id="IPR005828">
    <property type="entry name" value="MFS_sugar_transport-like"/>
</dbReference>
<evidence type="ECO:0000313" key="10">
    <source>
        <dbReference type="EMBL" id="GAA3287126.1"/>
    </source>
</evidence>
<sequence length="478" mass="50473">MNTSHRSPAPTPPEPQFLPKKARQAGLAAFVGTTIEWFDFYVYATAAALVFGEVFFPESDRWVGILAAFATYAVGFFLRPLGGVIFGHIGDTFGRRPALVMTLVLMGGSTFLVGLLPTYAQIGTWAALLLVLLRALQGIAVGGEWGGAVLMSVEHAPKKWKTFYGGFPQLGNPAGAMLATGIFSLISLGGDDFLRDGGWRIPFLVSIVLVAVGFWVRWKVEESPVFEKRVAEADASEGSGRKSKDGVPVLFAVRRNWIAMLLGLGALPVATGGYYLTTTFAQAYATGPEVGVPTHIILNAMTLASFVELLVTLPVAALGDTIGRRLTIGIGVVSSGVLIAPLFLVFGSGSHVMIFVLVAVVRVAMSMTYAPTATFLSQLFVPQARYTSVSLTYGVGAAVYGGLAPVTASFLYGQTGTIWSVVVLFVVFAALNVACVVGAPQLVDEDATPSPDSPKPQGTMGQEDATDSETTEGARDDA</sequence>
<dbReference type="PROSITE" id="PS50850">
    <property type="entry name" value="MFS"/>
    <property type="match status" value="1"/>
</dbReference>
<name>A0ABP6RGA8_9MICC</name>
<feature type="region of interest" description="Disordered" evidence="7">
    <location>
        <begin position="443"/>
        <end position="478"/>
    </location>
</feature>
<dbReference type="Pfam" id="PF07690">
    <property type="entry name" value="MFS_1"/>
    <property type="match status" value="1"/>
</dbReference>
<comment type="caution">
    <text evidence="10">The sequence shown here is derived from an EMBL/GenBank/DDBJ whole genome shotgun (WGS) entry which is preliminary data.</text>
</comment>
<keyword evidence="3" id="KW-1003">Cell membrane</keyword>
<proteinExistence type="predicted"/>
<protein>
    <submittedName>
        <fullName evidence="10">MFS transporter</fullName>
    </submittedName>
</protein>
<feature type="transmembrane region" description="Helical" evidence="8">
    <location>
        <begin position="352"/>
        <end position="370"/>
    </location>
</feature>
<accession>A0ABP6RGA8</accession>
<dbReference type="InterPro" id="IPR036259">
    <property type="entry name" value="MFS_trans_sf"/>
</dbReference>
<dbReference type="PANTHER" id="PTHR43045">
    <property type="entry name" value="SHIKIMATE TRANSPORTER"/>
    <property type="match status" value="1"/>
</dbReference>
<keyword evidence="6 8" id="KW-0472">Membrane</keyword>
<feature type="transmembrane region" description="Helical" evidence="8">
    <location>
        <begin position="257"/>
        <end position="276"/>
    </location>
</feature>
<feature type="transmembrane region" description="Helical" evidence="8">
    <location>
        <begin position="170"/>
        <end position="189"/>
    </location>
</feature>
<dbReference type="InterPro" id="IPR020846">
    <property type="entry name" value="MFS_dom"/>
</dbReference>
<feature type="transmembrane region" description="Helical" evidence="8">
    <location>
        <begin position="201"/>
        <end position="218"/>
    </location>
</feature>
<evidence type="ECO:0000256" key="5">
    <source>
        <dbReference type="ARBA" id="ARBA00022989"/>
    </source>
</evidence>
<feature type="transmembrane region" description="Helical" evidence="8">
    <location>
        <begin position="27"/>
        <end position="50"/>
    </location>
</feature>
<feature type="transmembrane region" description="Helical" evidence="8">
    <location>
        <begin position="418"/>
        <end position="439"/>
    </location>
</feature>
<feature type="transmembrane region" description="Helical" evidence="8">
    <location>
        <begin position="296"/>
        <end position="319"/>
    </location>
</feature>
<evidence type="ECO:0000256" key="4">
    <source>
        <dbReference type="ARBA" id="ARBA00022692"/>
    </source>
</evidence>
<evidence type="ECO:0000256" key="6">
    <source>
        <dbReference type="ARBA" id="ARBA00023136"/>
    </source>
</evidence>
<dbReference type="CDD" id="cd17369">
    <property type="entry name" value="MFS_ShiA_like"/>
    <property type="match status" value="1"/>
</dbReference>
<dbReference type="Pfam" id="PF00083">
    <property type="entry name" value="Sugar_tr"/>
    <property type="match status" value="1"/>
</dbReference>
<dbReference type="Gene3D" id="1.20.1250.20">
    <property type="entry name" value="MFS general substrate transporter like domains"/>
    <property type="match status" value="2"/>
</dbReference>
<evidence type="ECO:0000256" key="1">
    <source>
        <dbReference type="ARBA" id="ARBA00004651"/>
    </source>
</evidence>
<dbReference type="Proteomes" id="UP001501736">
    <property type="component" value="Unassembled WGS sequence"/>
</dbReference>
<comment type="subcellular location">
    <subcellularLocation>
        <location evidence="1">Cell membrane</location>
        <topology evidence="1">Multi-pass membrane protein</topology>
    </subcellularLocation>
</comment>
<feature type="transmembrane region" description="Helical" evidence="8">
    <location>
        <begin position="326"/>
        <end position="346"/>
    </location>
</feature>